<evidence type="ECO:0000313" key="10">
    <source>
        <dbReference type="Proteomes" id="UP000243053"/>
    </source>
</evidence>
<dbReference type="PROSITE" id="PS51007">
    <property type="entry name" value="CYTC"/>
    <property type="match status" value="3"/>
</dbReference>
<evidence type="ECO:0000313" key="9">
    <source>
        <dbReference type="EMBL" id="OUR82557.1"/>
    </source>
</evidence>
<dbReference type="PANTHER" id="PTHR33751">
    <property type="entry name" value="CBB3-TYPE CYTOCHROME C OXIDASE SUBUNIT FIXP"/>
    <property type="match status" value="1"/>
</dbReference>
<feature type="domain" description="Cytochrome c" evidence="8">
    <location>
        <begin position="21"/>
        <end position="99"/>
    </location>
</feature>
<dbReference type="InterPro" id="IPR008168">
    <property type="entry name" value="Cyt_C_IC"/>
</dbReference>
<keyword evidence="3 6" id="KW-0479">Metal-binding</keyword>
<dbReference type="EMBL" id="MAAF01000039">
    <property type="protein sequence ID" value="OUR82557.1"/>
    <property type="molecule type" value="Genomic_DNA"/>
</dbReference>
<dbReference type="Proteomes" id="UP000243053">
    <property type="component" value="Unassembled WGS sequence"/>
</dbReference>
<keyword evidence="4" id="KW-0249">Electron transport</keyword>
<evidence type="ECO:0000256" key="2">
    <source>
        <dbReference type="ARBA" id="ARBA00022617"/>
    </source>
</evidence>
<reference evidence="10" key="1">
    <citation type="journal article" date="2017" name="Proc. Natl. Acad. Sci. U.S.A.">
        <title>Simulation of Deepwater Horizon oil plume reveals substrate specialization within a complex community of hydrocarbon degraders.</title>
        <authorList>
            <person name="Hu P."/>
            <person name="Dubinsky E.A."/>
            <person name="Probst A.J."/>
            <person name="Wang J."/>
            <person name="Sieber C.M.K."/>
            <person name="Tom L.M."/>
            <person name="Gardinali P."/>
            <person name="Banfield J.F."/>
            <person name="Atlas R.M."/>
            <person name="Andersen G.L."/>
        </authorList>
    </citation>
    <scope>NUCLEOTIDE SEQUENCE [LARGE SCALE GENOMIC DNA]</scope>
</reference>
<dbReference type="Pfam" id="PF00034">
    <property type="entry name" value="Cytochrom_C"/>
    <property type="match status" value="3"/>
</dbReference>
<dbReference type="GO" id="GO:0020037">
    <property type="term" value="F:heme binding"/>
    <property type="evidence" value="ECO:0007669"/>
    <property type="project" value="InterPro"/>
</dbReference>
<dbReference type="GO" id="GO:0009055">
    <property type="term" value="F:electron transfer activity"/>
    <property type="evidence" value="ECO:0007669"/>
    <property type="project" value="InterPro"/>
</dbReference>
<evidence type="ECO:0000256" key="6">
    <source>
        <dbReference type="PROSITE-ProRule" id="PRU00433"/>
    </source>
</evidence>
<dbReference type="AlphaFoldDB" id="A0A1Y5EPJ8"/>
<dbReference type="InterPro" id="IPR036909">
    <property type="entry name" value="Cyt_c-like_dom_sf"/>
</dbReference>
<dbReference type="GO" id="GO:0005506">
    <property type="term" value="F:iron ion binding"/>
    <property type="evidence" value="ECO:0007669"/>
    <property type="project" value="InterPro"/>
</dbReference>
<evidence type="ECO:0000256" key="4">
    <source>
        <dbReference type="ARBA" id="ARBA00022982"/>
    </source>
</evidence>
<feature type="chain" id="PRO_5012079598" evidence="7">
    <location>
        <begin position="21"/>
        <end position="319"/>
    </location>
</feature>
<organism evidence="9 10">
    <name type="scientific">Colwellia psychrerythraea</name>
    <name type="common">Vibrio psychroerythus</name>
    <dbReference type="NCBI Taxonomy" id="28229"/>
    <lineage>
        <taxon>Bacteria</taxon>
        <taxon>Pseudomonadati</taxon>
        <taxon>Pseudomonadota</taxon>
        <taxon>Gammaproteobacteria</taxon>
        <taxon>Alteromonadales</taxon>
        <taxon>Colwelliaceae</taxon>
        <taxon>Colwellia</taxon>
    </lineage>
</organism>
<dbReference type="InterPro" id="IPR050597">
    <property type="entry name" value="Cytochrome_c_Oxidase_Subunit"/>
</dbReference>
<feature type="domain" description="Cytochrome c" evidence="8">
    <location>
        <begin position="228"/>
        <end position="319"/>
    </location>
</feature>
<proteinExistence type="predicted"/>
<dbReference type="SUPFAM" id="SSF46626">
    <property type="entry name" value="Cytochrome c"/>
    <property type="match status" value="3"/>
</dbReference>
<name>A0A1Y5EPJ8_COLPS</name>
<feature type="domain" description="Cytochrome c" evidence="8">
    <location>
        <begin position="143"/>
        <end position="221"/>
    </location>
</feature>
<feature type="signal peptide" evidence="7">
    <location>
        <begin position="1"/>
        <end position="20"/>
    </location>
</feature>
<evidence type="ECO:0000256" key="3">
    <source>
        <dbReference type="ARBA" id="ARBA00022723"/>
    </source>
</evidence>
<keyword evidence="5 6" id="KW-0408">Iron</keyword>
<sequence>MKKIIFSLFVALSSVSAVQAADANAGKEKSGACSACHGPTGVSGSPMFPNIAGQNDAYIIKQLKDFKSGARTDAMMAPMAANLSDADMADLAAHFSSLPSANEQAAAASSSADTSTDAAPASAPAAGSVEIVSSTPAAAIYAGNVAAGKNKSAACAACHGADGNSLVPTYPSLAGQSANYIAKQLADFKSGNRNDPIMAGMVAALTQEDMDDLAAYFAVQNTKAGTGESNEAGHKLYLGGDAAKGITACIACHGVTGKGMKQAGFPSITGQSQDYLKKQLASFRDGTRGNDNSGIMRNIAIKLSDADIEAVSQYISSLK</sequence>
<evidence type="ECO:0000259" key="8">
    <source>
        <dbReference type="PROSITE" id="PS51007"/>
    </source>
</evidence>
<dbReference type="PRINTS" id="PR00605">
    <property type="entry name" value="CYTCHROMECIC"/>
</dbReference>
<gene>
    <name evidence="9" type="ORF">A9Q75_05800</name>
</gene>
<dbReference type="PANTHER" id="PTHR33751:SF9">
    <property type="entry name" value="CYTOCHROME C4"/>
    <property type="match status" value="1"/>
</dbReference>
<keyword evidence="7" id="KW-0732">Signal</keyword>
<protein>
    <submittedName>
        <fullName evidence="9">Cytochrome c4</fullName>
    </submittedName>
</protein>
<keyword evidence="1" id="KW-0813">Transport</keyword>
<evidence type="ECO:0000256" key="7">
    <source>
        <dbReference type="SAM" id="SignalP"/>
    </source>
</evidence>
<dbReference type="InterPro" id="IPR009056">
    <property type="entry name" value="Cyt_c-like_dom"/>
</dbReference>
<accession>A0A1Y5EPJ8</accession>
<evidence type="ECO:0000256" key="5">
    <source>
        <dbReference type="ARBA" id="ARBA00023004"/>
    </source>
</evidence>
<comment type="caution">
    <text evidence="9">The sequence shown here is derived from an EMBL/GenBank/DDBJ whole genome shotgun (WGS) entry which is preliminary data.</text>
</comment>
<dbReference type="Gene3D" id="1.10.760.10">
    <property type="entry name" value="Cytochrome c-like domain"/>
    <property type="match status" value="3"/>
</dbReference>
<keyword evidence="2 6" id="KW-0349">Heme</keyword>
<evidence type="ECO:0000256" key="1">
    <source>
        <dbReference type="ARBA" id="ARBA00022448"/>
    </source>
</evidence>